<proteinExistence type="predicted"/>
<keyword evidence="1" id="KW-0812">Transmembrane</keyword>
<dbReference type="SUPFAM" id="SSF52540">
    <property type="entry name" value="P-loop containing nucleoside triphosphate hydrolases"/>
    <property type="match status" value="1"/>
</dbReference>
<gene>
    <name evidence="2" type="ORF">PVAR5_4081</name>
</gene>
<evidence type="ECO:0000313" key="3">
    <source>
        <dbReference type="Proteomes" id="UP000018001"/>
    </source>
</evidence>
<dbReference type="AlphaFoldDB" id="V5FTS1"/>
<keyword evidence="1" id="KW-0472">Membrane</keyword>
<dbReference type="Pfam" id="PF13424">
    <property type="entry name" value="TPR_12"/>
    <property type="match status" value="1"/>
</dbReference>
<dbReference type="Gene3D" id="1.25.40.10">
    <property type="entry name" value="Tetratricopeptide repeat domain"/>
    <property type="match status" value="1"/>
</dbReference>
<accession>V5FTS1</accession>
<keyword evidence="1" id="KW-1133">Transmembrane helix</keyword>
<dbReference type="eggNOG" id="KOG1840">
    <property type="taxonomic scope" value="Eukaryota"/>
</dbReference>
<dbReference type="EMBL" id="BAUL01000128">
    <property type="protein sequence ID" value="GAD95438.1"/>
    <property type="molecule type" value="Genomic_DNA"/>
</dbReference>
<dbReference type="PANTHER" id="PTHR46082">
    <property type="entry name" value="ATP/GTP-BINDING PROTEIN-RELATED"/>
    <property type="match status" value="1"/>
</dbReference>
<dbReference type="SUPFAM" id="SSF48452">
    <property type="entry name" value="TPR-like"/>
    <property type="match status" value="1"/>
</dbReference>
<name>V5FTS1_BYSSN</name>
<dbReference type="Proteomes" id="UP000018001">
    <property type="component" value="Unassembled WGS sequence"/>
</dbReference>
<dbReference type="OrthoDB" id="1658288at2759"/>
<evidence type="ECO:0000256" key="1">
    <source>
        <dbReference type="SAM" id="Phobius"/>
    </source>
</evidence>
<dbReference type="InParanoid" id="V5FTS1"/>
<dbReference type="InterPro" id="IPR053137">
    <property type="entry name" value="NLR-like"/>
</dbReference>
<protein>
    <submittedName>
        <fullName evidence="2">TPR domain protein</fullName>
    </submittedName>
</protein>
<evidence type="ECO:0000313" key="2">
    <source>
        <dbReference type="EMBL" id="GAD95438.1"/>
    </source>
</evidence>
<dbReference type="HOGENOM" id="CLU_000288_125_8_1"/>
<dbReference type="InterPro" id="IPR011990">
    <property type="entry name" value="TPR-like_helical_dom_sf"/>
</dbReference>
<dbReference type="InterPro" id="IPR027417">
    <property type="entry name" value="P-loop_NTPase"/>
</dbReference>
<sequence>MADISFGDRNTGLQMGISNGSVTAHFHVPAPERPETPPNPSSTVPFPRDLNFVSRDTLLNILHEKASTPASRVGLVGLGGVGKSQAVIEYCYGIREQYPQTWVFWVHASNQARFEQSYWDIADRAKISGRKDPNVGIFKLVHDWLHEEKSGRWILILDNMDDARFLDEPPPTSQSQWENGAKKPLLSYLPVNPEGSMIVTSCNKAAASRIVEDINIVAVEPMDNIQALTLFRRTLRMQENQQDKSELVAALEYMPLAIVQAASYIKQRAPRYSVKQYLAEFERSDRKKIALLDHRGGELRRDREAKNSIILTWQVSFDYIREIRPTAADLLSLMSFFDRQGIPDYLLREYNDSWCAFQQSRISKTVLSDDDNLRDDEIRRMRSDADSQFEKDILTLKDYSFVSNTNAMSFEMHRLVQLSTQKWLEAHAQLERWKVQFIRNLSMEFPTGEYETWGKCQLLFPHVQSALTQRPDANRALYDWDTLLLKAFSFASGKGHLADAEAIIMKIMKEMKRGYVVLEGTLTGLFFAVVILTVQRKYKESEDICRQILAPKELRRDDPDVLYTMEILGLVLDQQEKYDEAEEIRRQILQTAEGRPQVDYVDIPTRISLAMNLDSQGRYDEAEDLLRWVLAYKERELGVDHPFAVKSMRYLGIVLRHKGKYEEAASIAKRAITAGTKLFGPDHPTVEMTTVYLRMVLHSQLECNQSKMMDEQGLSLHLKEMEELADILKLHDRYVDALRVIQRYFGLPVQKHPPTKFSAAKLDKWQSCS</sequence>
<dbReference type="PANTHER" id="PTHR46082:SF6">
    <property type="entry name" value="AAA+ ATPASE DOMAIN-CONTAINING PROTEIN-RELATED"/>
    <property type="match status" value="1"/>
</dbReference>
<reference evidence="3" key="1">
    <citation type="journal article" date="2014" name="Genome Announc.">
        <title>Draft genome sequence of the formaldehyde-resistant fungus Byssochlamys spectabilis No. 5 (anamorph Paecilomyces variotii No. 5) (NBRC109023).</title>
        <authorList>
            <person name="Oka T."/>
            <person name="Ekino K."/>
            <person name="Fukuda K."/>
            <person name="Nomura Y."/>
        </authorList>
    </citation>
    <scope>NUCLEOTIDE SEQUENCE [LARGE SCALE GENOMIC DNA]</scope>
    <source>
        <strain evidence="3">No. 5 / NBRC 109023</strain>
    </source>
</reference>
<feature type="transmembrane region" description="Helical" evidence="1">
    <location>
        <begin position="515"/>
        <end position="534"/>
    </location>
</feature>
<organism evidence="2 3">
    <name type="scientific">Byssochlamys spectabilis (strain No. 5 / NBRC 109023)</name>
    <name type="common">Paecilomyces variotii</name>
    <dbReference type="NCBI Taxonomy" id="1356009"/>
    <lineage>
        <taxon>Eukaryota</taxon>
        <taxon>Fungi</taxon>
        <taxon>Dikarya</taxon>
        <taxon>Ascomycota</taxon>
        <taxon>Pezizomycotina</taxon>
        <taxon>Eurotiomycetes</taxon>
        <taxon>Eurotiomycetidae</taxon>
        <taxon>Eurotiales</taxon>
        <taxon>Thermoascaceae</taxon>
        <taxon>Paecilomyces</taxon>
    </lineage>
</organism>
<keyword evidence="3" id="KW-1185">Reference proteome</keyword>
<dbReference type="Gene3D" id="3.40.50.300">
    <property type="entry name" value="P-loop containing nucleotide triphosphate hydrolases"/>
    <property type="match status" value="1"/>
</dbReference>
<comment type="caution">
    <text evidence="2">The sequence shown here is derived from an EMBL/GenBank/DDBJ whole genome shotgun (WGS) entry which is preliminary data.</text>
</comment>